<keyword evidence="1" id="KW-0479">Metal-binding</keyword>
<dbReference type="GeneID" id="72001403"/>
<dbReference type="InterPro" id="IPR050527">
    <property type="entry name" value="Snail/Krueppel_Znf"/>
</dbReference>
<evidence type="ECO:0000259" key="8">
    <source>
        <dbReference type="PROSITE" id="PS50157"/>
    </source>
</evidence>
<proteinExistence type="predicted"/>
<keyword evidence="2" id="KW-0677">Repeat</keyword>
<evidence type="ECO:0000313" key="9">
    <source>
        <dbReference type="EMBL" id="KAH9835669.1"/>
    </source>
</evidence>
<dbReference type="InterPro" id="IPR036236">
    <property type="entry name" value="Znf_C2H2_sf"/>
</dbReference>
<keyword evidence="5" id="KW-0539">Nucleus</keyword>
<evidence type="ECO:0000256" key="5">
    <source>
        <dbReference type="ARBA" id="ARBA00023242"/>
    </source>
</evidence>
<dbReference type="EMBL" id="JADCUA010000012">
    <property type="protein sequence ID" value="KAH9835669.1"/>
    <property type="molecule type" value="Genomic_DNA"/>
</dbReference>
<dbReference type="PROSITE" id="PS00028">
    <property type="entry name" value="ZINC_FINGER_C2H2_1"/>
    <property type="match status" value="7"/>
</dbReference>
<keyword evidence="10" id="KW-1185">Reference proteome</keyword>
<dbReference type="InterPro" id="IPR013087">
    <property type="entry name" value="Znf_C2H2_type"/>
</dbReference>
<evidence type="ECO:0000256" key="7">
    <source>
        <dbReference type="SAM" id="MobiDB-lite"/>
    </source>
</evidence>
<feature type="domain" description="C2H2-type" evidence="8">
    <location>
        <begin position="199"/>
        <end position="228"/>
    </location>
</feature>
<feature type="domain" description="C2H2-type" evidence="8">
    <location>
        <begin position="323"/>
        <end position="353"/>
    </location>
</feature>
<feature type="region of interest" description="Disordered" evidence="7">
    <location>
        <begin position="296"/>
        <end position="318"/>
    </location>
</feature>
<evidence type="ECO:0000256" key="1">
    <source>
        <dbReference type="ARBA" id="ARBA00022723"/>
    </source>
</evidence>
<gene>
    <name evidence="9" type="ORF">C8Q71DRAFT_709230</name>
</gene>
<dbReference type="PANTHER" id="PTHR24388">
    <property type="entry name" value="ZINC FINGER PROTEIN"/>
    <property type="match status" value="1"/>
</dbReference>
<dbReference type="PANTHER" id="PTHR24388:SF104">
    <property type="entry name" value="AT-RICH BINDING PROTEIN-RELATED"/>
    <property type="match status" value="1"/>
</dbReference>
<feature type="domain" description="C2H2-type" evidence="8">
    <location>
        <begin position="76"/>
        <end position="105"/>
    </location>
</feature>
<dbReference type="Pfam" id="PF00096">
    <property type="entry name" value="zf-C2H2"/>
    <property type="match status" value="4"/>
</dbReference>
<feature type="compositionally biased region" description="Basic and acidic residues" evidence="7">
    <location>
        <begin position="296"/>
        <end position="310"/>
    </location>
</feature>
<dbReference type="Gene3D" id="3.30.160.60">
    <property type="entry name" value="Classic Zinc Finger"/>
    <property type="match status" value="7"/>
</dbReference>
<dbReference type="RefSeq" id="XP_047778046.1">
    <property type="nucleotide sequence ID" value="XM_047920671.1"/>
</dbReference>
<evidence type="ECO:0000256" key="4">
    <source>
        <dbReference type="ARBA" id="ARBA00022833"/>
    </source>
</evidence>
<feature type="domain" description="C2H2-type" evidence="8">
    <location>
        <begin position="136"/>
        <end position="165"/>
    </location>
</feature>
<evidence type="ECO:0000256" key="3">
    <source>
        <dbReference type="ARBA" id="ARBA00022771"/>
    </source>
</evidence>
<dbReference type="PROSITE" id="PS50157">
    <property type="entry name" value="ZINC_FINGER_C2H2_2"/>
    <property type="match status" value="7"/>
</dbReference>
<name>A0ABQ8KDE9_9APHY</name>
<keyword evidence="3 6" id="KW-0863">Zinc-finger</keyword>
<comment type="caution">
    <text evidence="9">The sequence shown here is derived from an EMBL/GenBank/DDBJ whole genome shotgun (WGS) entry which is preliminary data.</text>
</comment>
<sequence>MASGVPRPSTSTTVVLRKRKRDDSPLVLRISSSPTPSYTASHSESEYEQSPHSPVISISLGPGPSRGHVKNKKKRYTCDFDGCDKSYSKPSRLAEHQRSHTGDRPFICATCQKSYLRESHLQAHSRSHLPESARPFVCEEAECGKRFWTSQHLRVHANLHKGEMPFNCAEPSCDATFAKQYQLREHICSTHAPPGTKSYRCDHDGCSKSFATNQKLRAHVKTHDEKRYTCVHASCLPAAGHPPTYFANWTALQHHMRTAHPPTCPYPSCSGKTFTAQKGLRAHLKIHAERDLEAELEKAEEARTGEDDRPRKRRRGGEVGRGWVCQELDCGKDFKSRKSLMTHRNVTHLGRRDFACSICGRTFGYKHLLQRHTAQTHPTEPVSSDSESEDDAGEISEGGTEGSSDEQEDDDPGGREETAKPSVTFSIDFITGAAYDTRSQARLNNGTRSLRCPFPDLPPSFCVNNGGNGVAADDGATTAPTTTGQPRCQYVFSRAYDLRRHLLAEHEVEVAKEVVDEWVKSTKAARANEAQAS</sequence>
<feature type="region of interest" description="Disordered" evidence="7">
    <location>
        <begin position="372"/>
        <end position="422"/>
    </location>
</feature>
<organism evidence="9 10">
    <name type="scientific">Rhodofomes roseus</name>
    <dbReference type="NCBI Taxonomy" id="34475"/>
    <lineage>
        <taxon>Eukaryota</taxon>
        <taxon>Fungi</taxon>
        <taxon>Dikarya</taxon>
        <taxon>Basidiomycota</taxon>
        <taxon>Agaricomycotina</taxon>
        <taxon>Agaricomycetes</taxon>
        <taxon>Polyporales</taxon>
        <taxon>Rhodofomes</taxon>
    </lineage>
</organism>
<evidence type="ECO:0000313" key="10">
    <source>
        <dbReference type="Proteomes" id="UP000814176"/>
    </source>
</evidence>
<feature type="compositionally biased region" description="Polar residues" evidence="7">
    <location>
        <begin position="30"/>
        <end position="52"/>
    </location>
</feature>
<dbReference type="Proteomes" id="UP000814176">
    <property type="component" value="Unassembled WGS sequence"/>
</dbReference>
<reference evidence="9 10" key="1">
    <citation type="journal article" date="2021" name="Environ. Microbiol.">
        <title>Gene family expansions and transcriptome signatures uncover fungal adaptations to wood decay.</title>
        <authorList>
            <person name="Hage H."/>
            <person name="Miyauchi S."/>
            <person name="Viragh M."/>
            <person name="Drula E."/>
            <person name="Min B."/>
            <person name="Chaduli D."/>
            <person name="Navarro D."/>
            <person name="Favel A."/>
            <person name="Norest M."/>
            <person name="Lesage-Meessen L."/>
            <person name="Balint B."/>
            <person name="Merenyi Z."/>
            <person name="de Eugenio L."/>
            <person name="Morin E."/>
            <person name="Martinez A.T."/>
            <person name="Baldrian P."/>
            <person name="Stursova M."/>
            <person name="Martinez M.J."/>
            <person name="Novotny C."/>
            <person name="Magnuson J.K."/>
            <person name="Spatafora J.W."/>
            <person name="Maurice S."/>
            <person name="Pangilinan J."/>
            <person name="Andreopoulos W."/>
            <person name="LaButti K."/>
            <person name="Hundley H."/>
            <person name="Na H."/>
            <person name="Kuo A."/>
            <person name="Barry K."/>
            <person name="Lipzen A."/>
            <person name="Henrissat B."/>
            <person name="Riley R."/>
            <person name="Ahrendt S."/>
            <person name="Nagy L.G."/>
            <person name="Grigoriev I.V."/>
            <person name="Martin F."/>
            <person name="Rosso M.N."/>
        </authorList>
    </citation>
    <scope>NUCLEOTIDE SEQUENCE [LARGE SCALE GENOMIC DNA]</scope>
    <source>
        <strain evidence="9 10">CIRM-BRFM 1785</strain>
    </source>
</reference>
<feature type="domain" description="C2H2-type" evidence="8">
    <location>
        <begin position="354"/>
        <end position="382"/>
    </location>
</feature>
<evidence type="ECO:0000256" key="6">
    <source>
        <dbReference type="PROSITE-ProRule" id="PRU00042"/>
    </source>
</evidence>
<feature type="compositionally biased region" description="Polar residues" evidence="7">
    <location>
        <begin position="372"/>
        <end position="382"/>
    </location>
</feature>
<accession>A0ABQ8KDE9</accession>
<protein>
    <recommendedName>
        <fullName evidence="8">C2H2-type domain-containing protein</fullName>
    </recommendedName>
</protein>
<evidence type="ECO:0000256" key="2">
    <source>
        <dbReference type="ARBA" id="ARBA00022737"/>
    </source>
</evidence>
<feature type="region of interest" description="Disordered" evidence="7">
    <location>
        <begin position="1"/>
        <end position="54"/>
    </location>
</feature>
<dbReference type="SMART" id="SM00355">
    <property type="entry name" value="ZnF_C2H2"/>
    <property type="match status" value="10"/>
</dbReference>
<dbReference type="SUPFAM" id="SSF57667">
    <property type="entry name" value="beta-beta-alpha zinc fingers"/>
    <property type="match status" value="4"/>
</dbReference>
<feature type="domain" description="C2H2-type" evidence="8">
    <location>
        <begin position="106"/>
        <end position="133"/>
    </location>
</feature>
<keyword evidence="4" id="KW-0862">Zinc</keyword>
<feature type="domain" description="C2H2-type" evidence="8">
    <location>
        <begin position="166"/>
        <end position="196"/>
    </location>
</feature>